<dbReference type="InterPro" id="IPR031925">
    <property type="entry name" value="TBCC_N"/>
</dbReference>
<dbReference type="AlphaFoldDB" id="A0A8C4SSH2"/>
<dbReference type="Pfam" id="PF16752">
    <property type="entry name" value="TBCC_N"/>
    <property type="match status" value="1"/>
</dbReference>
<evidence type="ECO:0000256" key="11">
    <source>
        <dbReference type="SAM" id="MobiDB-lite"/>
    </source>
</evidence>
<evidence type="ECO:0000256" key="1">
    <source>
        <dbReference type="ARBA" id="ARBA00004496"/>
    </source>
</evidence>
<dbReference type="Pfam" id="PF07986">
    <property type="entry name" value="TBCC"/>
    <property type="match status" value="1"/>
</dbReference>
<proteinExistence type="inferred from homology"/>
<evidence type="ECO:0000256" key="5">
    <source>
        <dbReference type="ARBA" id="ARBA00022990"/>
    </source>
</evidence>
<comment type="similarity">
    <text evidence="2">Belongs to the TBCC family.</text>
</comment>
<dbReference type="InterPro" id="IPR017901">
    <property type="entry name" value="C-CAP_CF_C-like"/>
</dbReference>
<dbReference type="InterPro" id="IPR038397">
    <property type="entry name" value="TBCC_N_sf"/>
</dbReference>
<comment type="subunit">
    <text evidence="7">Supercomplex made of cofactors A to E. Cofactors A and D function by capturing and stabilizing tubulin in a quasi-native conformation. Cofactor E binds to the cofactor D-tubulin complex; interaction with cofactor C then causes the release of tubulin polypeptides that are committed to the native state.</text>
</comment>
<dbReference type="PANTHER" id="PTHR15139">
    <property type="entry name" value="TUBULIN FOLDING COFACTOR C"/>
    <property type="match status" value="1"/>
</dbReference>
<evidence type="ECO:0000256" key="3">
    <source>
        <dbReference type="ARBA" id="ARBA00022490"/>
    </source>
</evidence>
<evidence type="ECO:0000256" key="6">
    <source>
        <dbReference type="ARBA" id="ARBA00023186"/>
    </source>
</evidence>
<comment type="subcellular location">
    <subcellularLocation>
        <location evidence="1">Cytoplasm</location>
    </subcellularLocation>
</comment>
<dbReference type="FunFam" id="1.20.58.1250:FF:000001">
    <property type="entry name" value="Tubulin-specific chaperone C"/>
    <property type="match status" value="1"/>
</dbReference>
<evidence type="ECO:0000313" key="14">
    <source>
        <dbReference type="Proteomes" id="UP000694620"/>
    </source>
</evidence>
<dbReference type="Gene3D" id="2.160.20.70">
    <property type="match status" value="1"/>
</dbReference>
<evidence type="ECO:0000256" key="7">
    <source>
        <dbReference type="ARBA" id="ARBA00026055"/>
    </source>
</evidence>
<dbReference type="SMART" id="SM00673">
    <property type="entry name" value="CARP"/>
    <property type="match status" value="2"/>
</dbReference>
<evidence type="ECO:0000256" key="2">
    <source>
        <dbReference type="ARBA" id="ARBA00008848"/>
    </source>
</evidence>
<reference evidence="13" key="1">
    <citation type="submission" date="2021-06" db="EMBL/GenBank/DDBJ databases">
        <authorList>
            <consortium name="Wellcome Sanger Institute Data Sharing"/>
        </authorList>
    </citation>
    <scope>NUCLEOTIDE SEQUENCE [LARGE SCALE GENOMIC DNA]</scope>
</reference>
<dbReference type="Proteomes" id="UP000694620">
    <property type="component" value="Chromosome 15"/>
</dbReference>
<organism evidence="13 14">
    <name type="scientific">Erpetoichthys calabaricus</name>
    <name type="common">Rope fish</name>
    <name type="synonym">Calamoichthys calabaricus</name>
    <dbReference type="NCBI Taxonomy" id="27687"/>
    <lineage>
        <taxon>Eukaryota</taxon>
        <taxon>Metazoa</taxon>
        <taxon>Chordata</taxon>
        <taxon>Craniata</taxon>
        <taxon>Vertebrata</taxon>
        <taxon>Euteleostomi</taxon>
        <taxon>Actinopterygii</taxon>
        <taxon>Polypteriformes</taxon>
        <taxon>Polypteridae</taxon>
        <taxon>Erpetoichthys</taxon>
    </lineage>
</organism>
<evidence type="ECO:0000313" key="13">
    <source>
        <dbReference type="Ensembl" id="ENSECRP00000021312.1"/>
    </source>
</evidence>
<dbReference type="InterPro" id="IPR016098">
    <property type="entry name" value="CAP/MinC_C"/>
</dbReference>
<keyword evidence="6" id="KW-0143">Chaperone</keyword>
<evidence type="ECO:0000259" key="12">
    <source>
        <dbReference type="PROSITE" id="PS51329"/>
    </source>
</evidence>
<reference evidence="13" key="2">
    <citation type="submission" date="2025-08" db="UniProtKB">
        <authorList>
            <consortium name="Ensembl"/>
        </authorList>
    </citation>
    <scope>IDENTIFICATION</scope>
</reference>
<keyword evidence="4" id="KW-0597">Phosphoprotein</keyword>
<dbReference type="PROSITE" id="PS51329">
    <property type="entry name" value="C_CAP_COFACTOR_C"/>
    <property type="match status" value="1"/>
</dbReference>
<sequence>GDTIGCNTCYLHSGHLSYDKEGLPERLKRRDRERQEAQEKRRETRERQVVSEEKADYFTETFNKEKASVEELLATCGPEQLEDASSRLSKLQVFVNDSLSFLPSYEVRQAQAALQRLQASLTDRREQLLPKKKFTFRSRKAALAEAAAVVPECNIVPAAEGAPAVVPESAVEPRCGFSDEDCQQLVKTASEINGQDVQLTRLTGCTVKLFGAPSTLHIRQVRDSLVLCGPVSSSVFIDDCSHCVFVFPCQQLRTHNTEECSFYLHVTSRAIIEDCRSMRFAPFTWSYPAIEEHFETAGLDKSKNNWSQVDDFNWLARDVHSPNWSVIPEDERRSEWDS</sequence>
<dbReference type="FunFam" id="2.160.20.70:FF:000007">
    <property type="entry name" value="tubulin-specific chaperone C"/>
    <property type="match status" value="1"/>
</dbReference>
<evidence type="ECO:0000256" key="9">
    <source>
        <dbReference type="ARBA" id="ARBA00067872"/>
    </source>
</evidence>
<reference evidence="13" key="3">
    <citation type="submission" date="2025-09" db="UniProtKB">
        <authorList>
            <consortium name="Ensembl"/>
        </authorList>
    </citation>
    <scope>IDENTIFICATION</scope>
</reference>
<protein>
    <recommendedName>
        <fullName evidence="9">Tubulin-specific chaperone C</fullName>
    </recommendedName>
    <alternativeName>
        <fullName evidence="10">Tubulin-folding cofactor C</fullName>
    </alternativeName>
</protein>
<comment type="function">
    <text evidence="8">Tubulin-folding protein; involved in the final step of the tubulin folding pathway.</text>
</comment>
<dbReference type="GO" id="GO:0007021">
    <property type="term" value="P:tubulin complex assembly"/>
    <property type="evidence" value="ECO:0007669"/>
    <property type="project" value="TreeGrafter"/>
</dbReference>
<dbReference type="GO" id="GO:0005829">
    <property type="term" value="C:cytosol"/>
    <property type="evidence" value="ECO:0007669"/>
    <property type="project" value="UniProtKB-ARBA"/>
</dbReference>
<feature type="domain" description="C-CAP/cofactor C-like" evidence="12">
    <location>
        <begin position="157"/>
        <end position="314"/>
    </location>
</feature>
<dbReference type="InterPro" id="IPR027684">
    <property type="entry name" value="TBCC"/>
</dbReference>
<feature type="region of interest" description="Disordered" evidence="11">
    <location>
        <begin position="27"/>
        <end position="47"/>
    </location>
</feature>
<dbReference type="GeneTree" id="ENSGT00940000162058"/>
<dbReference type="GO" id="GO:0015631">
    <property type="term" value="F:tubulin binding"/>
    <property type="evidence" value="ECO:0007669"/>
    <property type="project" value="InterPro"/>
</dbReference>
<keyword evidence="14" id="KW-1185">Reference proteome</keyword>
<evidence type="ECO:0000256" key="10">
    <source>
        <dbReference type="ARBA" id="ARBA00079876"/>
    </source>
</evidence>
<dbReference type="GO" id="GO:0007023">
    <property type="term" value="P:post-chaperonin tubulin folding pathway"/>
    <property type="evidence" value="ECO:0007669"/>
    <property type="project" value="InterPro"/>
</dbReference>
<dbReference type="InterPro" id="IPR006599">
    <property type="entry name" value="CARP_motif"/>
</dbReference>
<name>A0A8C4SSH2_ERPCA</name>
<evidence type="ECO:0000256" key="4">
    <source>
        <dbReference type="ARBA" id="ARBA00022553"/>
    </source>
</evidence>
<dbReference type="Gene3D" id="1.20.58.1250">
    <property type="entry name" value="Tubulin Binding Cofactor C, N-terminal domain"/>
    <property type="match status" value="1"/>
</dbReference>
<gene>
    <name evidence="13" type="primary">TBCC</name>
</gene>
<evidence type="ECO:0000256" key="8">
    <source>
        <dbReference type="ARBA" id="ARBA00058607"/>
    </source>
</evidence>
<dbReference type="InterPro" id="IPR012945">
    <property type="entry name" value="Tubulin-bd_cofactor_C_dom"/>
</dbReference>
<dbReference type="Ensembl" id="ENSECRT00000021776.1">
    <property type="protein sequence ID" value="ENSECRP00000021312.1"/>
    <property type="gene ID" value="ENSECRG00000014362.1"/>
</dbReference>
<accession>A0A8C4SSH2</accession>
<keyword evidence="5" id="KW-0007">Acetylation</keyword>
<keyword evidence="3" id="KW-0963">Cytoplasm</keyword>
<dbReference type="PANTHER" id="PTHR15139:SF0">
    <property type="entry name" value="TUBULIN-SPECIFIC CHAPERONE C"/>
    <property type="match status" value="1"/>
</dbReference>